<dbReference type="SUPFAM" id="SSF52540">
    <property type="entry name" value="P-loop containing nucleoside triphosphate hydrolases"/>
    <property type="match status" value="1"/>
</dbReference>
<evidence type="ECO:0000313" key="6">
    <source>
        <dbReference type="Proteomes" id="UP000009026"/>
    </source>
</evidence>
<gene>
    <name evidence="5" type="ORF">A176_005844</name>
</gene>
<dbReference type="InterPro" id="IPR027417">
    <property type="entry name" value="P-loop_NTPase"/>
</dbReference>
<feature type="domain" description="ABC transporter" evidence="4">
    <location>
        <begin position="10"/>
        <end position="246"/>
    </location>
</feature>
<dbReference type="KEGG" id="mym:A176_005844"/>
<accession>A0A0H4XL04</accession>
<evidence type="ECO:0000256" key="2">
    <source>
        <dbReference type="ARBA" id="ARBA00022741"/>
    </source>
</evidence>
<dbReference type="PROSITE" id="PS50893">
    <property type="entry name" value="ABC_TRANSPORTER_2"/>
    <property type="match status" value="1"/>
</dbReference>
<dbReference type="InterPro" id="IPR017871">
    <property type="entry name" value="ABC_transporter-like_CS"/>
</dbReference>
<sequence length="264" mass="28751">MVEPAQRNAIELVNVFKSFGAQQVLRGVNLVVPTGTTCVLLGVSGSGKTVLMKHIDGLLRPDRGTVRVDGEELAWLDAAGLERVRRKLGILFQGGALFDSLTVEDNVSFPLRERLHLVESEVRERVQRVLSMVGLEDAAKLRPGELSGGMLKRAAFARAVVLEPKILLYDDPTAGLDPLRTQSVVDVILTGKHRLQASGLVITPDVASAFQVGDSLALLHEGRIVEHAPPEAFRQSQHPAVQAFLHDWLSRRARASGHPTPLHT</sequence>
<dbReference type="eggNOG" id="COG1127">
    <property type="taxonomic scope" value="Bacteria"/>
</dbReference>
<dbReference type="Gene3D" id="3.40.50.300">
    <property type="entry name" value="P-loop containing nucleotide triphosphate hydrolases"/>
    <property type="match status" value="1"/>
</dbReference>
<evidence type="ECO:0000259" key="4">
    <source>
        <dbReference type="PROSITE" id="PS50893"/>
    </source>
</evidence>
<dbReference type="PANTHER" id="PTHR43023:SF6">
    <property type="entry name" value="INTERMEMBRANE PHOSPHOLIPID TRANSPORT SYSTEM ATP-BINDING PROTEIN MLAF"/>
    <property type="match status" value="1"/>
</dbReference>
<dbReference type="RefSeq" id="WP_002635173.1">
    <property type="nucleotide sequence ID" value="NZ_CP012109.1"/>
</dbReference>
<dbReference type="EMBL" id="CP012109">
    <property type="protein sequence ID" value="AKQ68932.1"/>
    <property type="molecule type" value="Genomic_DNA"/>
</dbReference>
<keyword evidence="3 5" id="KW-0067">ATP-binding</keyword>
<evidence type="ECO:0000313" key="5">
    <source>
        <dbReference type="EMBL" id="AKQ68932.1"/>
    </source>
</evidence>
<protein>
    <submittedName>
        <fullName evidence="5">Methionine ABC transporter ATP-binding protein</fullName>
    </submittedName>
</protein>
<dbReference type="SMART" id="SM00382">
    <property type="entry name" value="AAA"/>
    <property type="match status" value="1"/>
</dbReference>
<dbReference type="PATRIC" id="fig|1297742.4.peg.5940"/>
<proteinExistence type="predicted"/>
<dbReference type="PROSITE" id="PS00211">
    <property type="entry name" value="ABC_TRANSPORTER_1"/>
    <property type="match status" value="1"/>
</dbReference>
<keyword evidence="1" id="KW-0813">Transport</keyword>
<dbReference type="AlphaFoldDB" id="A0A0H4XL04"/>
<reference evidence="5 6" key="1">
    <citation type="journal article" date="2016" name="PLoS ONE">
        <title>Complete Genome Sequence and Comparative Genomics of a Novel Myxobacterium Myxococcus hansupus.</title>
        <authorList>
            <person name="Sharma G."/>
            <person name="Narwani T."/>
            <person name="Subramanian S."/>
        </authorList>
    </citation>
    <scope>NUCLEOTIDE SEQUENCE [LARGE SCALE GENOMIC DNA]</scope>
    <source>
        <strain evidence="6">mixupus</strain>
    </source>
</reference>
<dbReference type="InterPro" id="IPR003439">
    <property type="entry name" value="ABC_transporter-like_ATP-bd"/>
</dbReference>
<dbReference type="OrthoDB" id="9809450at2"/>
<dbReference type="Proteomes" id="UP000009026">
    <property type="component" value="Chromosome"/>
</dbReference>
<organism evidence="5 6">
    <name type="scientific">Pseudomyxococcus hansupus</name>
    <dbReference type="NCBI Taxonomy" id="1297742"/>
    <lineage>
        <taxon>Bacteria</taxon>
        <taxon>Pseudomonadati</taxon>
        <taxon>Myxococcota</taxon>
        <taxon>Myxococcia</taxon>
        <taxon>Myxococcales</taxon>
        <taxon>Cystobacterineae</taxon>
        <taxon>Myxococcaceae</taxon>
        <taxon>Pseudomyxococcus</taxon>
    </lineage>
</organism>
<keyword evidence="2" id="KW-0547">Nucleotide-binding</keyword>
<keyword evidence="6" id="KW-1185">Reference proteome</keyword>
<evidence type="ECO:0000256" key="1">
    <source>
        <dbReference type="ARBA" id="ARBA00022448"/>
    </source>
</evidence>
<dbReference type="STRING" id="1297742.A176_005844"/>
<name>A0A0H4XL04_9BACT</name>
<dbReference type="Pfam" id="PF00005">
    <property type="entry name" value="ABC_tran"/>
    <property type="match status" value="1"/>
</dbReference>
<evidence type="ECO:0000256" key="3">
    <source>
        <dbReference type="ARBA" id="ARBA00022840"/>
    </source>
</evidence>
<dbReference type="GO" id="GO:0016887">
    <property type="term" value="F:ATP hydrolysis activity"/>
    <property type="evidence" value="ECO:0007669"/>
    <property type="project" value="InterPro"/>
</dbReference>
<dbReference type="GO" id="GO:0005524">
    <property type="term" value="F:ATP binding"/>
    <property type="evidence" value="ECO:0007669"/>
    <property type="project" value="UniProtKB-KW"/>
</dbReference>
<dbReference type="PANTHER" id="PTHR43023">
    <property type="entry name" value="PROTEIN TRIGALACTOSYLDIACYLGLYCEROL 3, CHLOROPLASTIC"/>
    <property type="match status" value="1"/>
</dbReference>
<dbReference type="InterPro" id="IPR003593">
    <property type="entry name" value="AAA+_ATPase"/>
</dbReference>